<dbReference type="Proteomes" id="UP001153292">
    <property type="component" value="Chromosome 2"/>
</dbReference>
<feature type="signal peptide" evidence="18">
    <location>
        <begin position="1"/>
        <end position="24"/>
    </location>
</feature>
<feature type="transmembrane region" description="Helical" evidence="17">
    <location>
        <begin position="568"/>
        <end position="587"/>
    </location>
</feature>
<dbReference type="InterPro" id="IPR028082">
    <property type="entry name" value="Peripla_BP_I"/>
</dbReference>
<evidence type="ECO:0000259" key="20">
    <source>
        <dbReference type="SMART" id="SM00918"/>
    </source>
</evidence>
<evidence type="ECO:0000313" key="22">
    <source>
        <dbReference type="Proteomes" id="UP001153292"/>
    </source>
</evidence>
<feature type="domain" description="Ionotropic glutamate receptor L-glutamate and glycine-binding" evidence="20">
    <location>
        <begin position="452"/>
        <end position="513"/>
    </location>
</feature>
<comment type="similarity">
    <text evidence="2">Belongs to the glutamate-gated ion channel (TC 1.A.10.1) family.</text>
</comment>
<evidence type="ECO:0000256" key="10">
    <source>
        <dbReference type="ARBA" id="ARBA00023170"/>
    </source>
</evidence>
<keyword evidence="18" id="KW-0732">Signal</keyword>
<dbReference type="Gene3D" id="3.40.50.2300">
    <property type="match status" value="2"/>
</dbReference>
<dbReference type="SUPFAM" id="SSF53822">
    <property type="entry name" value="Periplasmic binding protein-like I"/>
    <property type="match status" value="1"/>
</dbReference>
<gene>
    <name evidence="21" type="ORF">CHILSU_LOCUS5388</name>
</gene>
<dbReference type="EMBL" id="OU963895">
    <property type="protein sequence ID" value="CAH2985570.1"/>
    <property type="molecule type" value="Genomic_DNA"/>
</dbReference>
<dbReference type="Gene3D" id="3.40.190.10">
    <property type="entry name" value="Periplasmic binding protein-like II"/>
    <property type="match status" value="3"/>
</dbReference>
<dbReference type="InterPro" id="IPR015683">
    <property type="entry name" value="Ionotropic_Glu_rcpt"/>
</dbReference>
<dbReference type="SMART" id="SM00918">
    <property type="entry name" value="Lig_chan-Glu_bd"/>
    <property type="match status" value="1"/>
</dbReference>
<evidence type="ECO:0000256" key="18">
    <source>
        <dbReference type="SAM" id="SignalP"/>
    </source>
</evidence>
<organism evidence="21 22">
    <name type="scientific">Chilo suppressalis</name>
    <name type="common">Asiatic rice borer moth</name>
    <dbReference type="NCBI Taxonomy" id="168631"/>
    <lineage>
        <taxon>Eukaryota</taxon>
        <taxon>Metazoa</taxon>
        <taxon>Ecdysozoa</taxon>
        <taxon>Arthropoda</taxon>
        <taxon>Hexapoda</taxon>
        <taxon>Insecta</taxon>
        <taxon>Pterygota</taxon>
        <taxon>Neoptera</taxon>
        <taxon>Endopterygota</taxon>
        <taxon>Lepidoptera</taxon>
        <taxon>Glossata</taxon>
        <taxon>Ditrysia</taxon>
        <taxon>Pyraloidea</taxon>
        <taxon>Crambidae</taxon>
        <taxon>Crambinae</taxon>
        <taxon>Chilo</taxon>
    </lineage>
</organism>
<evidence type="ECO:0000256" key="3">
    <source>
        <dbReference type="ARBA" id="ARBA00022448"/>
    </source>
</evidence>
<proteinExistence type="inferred from homology"/>
<keyword evidence="6 17" id="KW-1133">Transmembrane helix</keyword>
<protein>
    <recommendedName>
        <fullName evidence="23">Glutamate receptor 1-like</fullName>
    </recommendedName>
</protein>
<evidence type="ECO:0000256" key="13">
    <source>
        <dbReference type="ARBA" id="ARBA00023286"/>
    </source>
</evidence>
<dbReference type="InterPro" id="IPR001828">
    <property type="entry name" value="ANF_lig-bd_rcpt"/>
</dbReference>
<dbReference type="InterPro" id="IPR019594">
    <property type="entry name" value="Glu/Gly-bd"/>
</dbReference>
<feature type="domain" description="Ionotropic glutamate receptor C-terminal" evidence="19">
    <location>
        <begin position="442"/>
        <end position="781"/>
    </location>
</feature>
<evidence type="ECO:0000256" key="11">
    <source>
        <dbReference type="ARBA" id="ARBA00023180"/>
    </source>
</evidence>
<keyword evidence="7" id="KW-0770">Synapse</keyword>
<evidence type="ECO:0000256" key="15">
    <source>
        <dbReference type="ARBA" id="ARBA00034100"/>
    </source>
</evidence>
<evidence type="ECO:0000256" key="1">
    <source>
        <dbReference type="ARBA" id="ARBA00004651"/>
    </source>
</evidence>
<evidence type="ECO:0000256" key="17">
    <source>
        <dbReference type="SAM" id="Phobius"/>
    </source>
</evidence>
<keyword evidence="4" id="KW-1003">Cell membrane</keyword>
<evidence type="ECO:0000256" key="4">
    <source>
        <dbReference type="ARBA" id="ARBA00022475"/>
    </source>
</evidence>
<dbReference type="Pfam" id="PF00060">
    <property type="entry name" value="Lig_chan"/>
    <property type="match status" value="1"/>
</dbReference>
<keyword evidence="9 17" id="KW-0472">Membrane</keyword>
<keyword evidence="8" id="KW-0406">Ion transport</keyword>
<keyword evidence="14" id="KW-0407">Ion channel</keyword>
<feature type="compositionally biased region" description="Basic and acidic residues" evidence="16">
    <location>
        <begin position="854"/>
        <end position="873"/>
    </location>
</feature>
<dbReference type="PANTHER" id="PTHR18966">
    <property type="entry name" value="IONOTROPIC GLUTAMATE RECEPTOR"/>
    <property type="match status" value="1"/>
</dbReference>
<dbReference type="SMART" id="SM00079">
    <property type="entry name" value="PBPe"/>
    <property type="match status" value="1"/>
</dbReference>
<evidence type="ECO:0000256" key="6">
    <source>
        <dbReference type="ARBA" id="ARBA00022989"/>
    </source>
</evidence>
<dbReference type="Pfam" id="PF01094">
    <property type="entry name" value="ANF_receptor"/>
    <property type="match status" value="1"/>
</dbReference>
<name>A0ABN8L8R7_CHISP</name>
<keyword evidence="12" id="KW-0628">Postsynaptic cell membrane</keyword>
<keyword evidence="10" id="KW-0675">Receptor</keyword>
<sequence>MHQKHSIFTVGVNLLLSHLCVLTAQPQPVEKIAVGAIFAQNTEEIQNVFRYAMTVHNQNISSRRLELQAYVDVINTADAFKLSRLICNQFARGVFAMLGAVTPESFDTLHSYTNTFQMPFVTPWFPEKVIPPSSGLIDHAVSMRPDYHRAIVDTIIHYGWKDIIYVYDSHDGLLRLQQLYQSMQPGRTAFRISLVKRINNASDAMDFLLALEQHDRWGNKRIVLDCNTKNAKSIILGHVRKVQLGRRTYHYMLSGLVMDDHWENEVTEYGAVNITGFRIVDNSRKIVRDFMDGLRRMDPRFKGTISAQTALMYDGVQVLMDALGRLWRKKPDAFRSALRRAAGQANSTKVIDCNPGKSWVVPFEHGDKISRLIKKTDIEGLTGNISFNEEGHRHNFSLQVVEMTVQSAMLQVATWSDTQGLTVVQPKYVQLRSPASYDTNKTYIVTSILQEPYLMQKSEHTHADEKFHGFVKDLTDIIAKKMGIKYELRLVRDGKYGSESPSGWSGLIGEIVRKEAHIAVAPLAITPEREKVVDFSEPFLSIDAPMPNKRVPKQLSDTFSFLKPLSKEIWLCVLFSFFAVSIVLFLVSRFSPHEWRSVTISDTQLDRPISSTNEIILHNDFSIWNSFWFSLGSFMQQGSDVVPRSLSGRIVGTVWWFFALILVCSYTANLAAYLIVERISEPTQPLNPPGGAQYENLPLSWSHLVKESMLIGDDEITNEYHGSGKYRISCDSATRVCHYKHFNFAIATAKGSPLREGINLAIVNLKKDGVVAKLWRKWILNTKQPDCDLVKDEETSITEISLSQVAGIFYVLVGGLALALAVALLEFCQHGRAEAARANVPLRAALRAKARMASRTDRKTPIQRTPQRDHDRLGWNGAAFAGYFTANTQISQDDAVHANFTHV</sequence>
<dbReference type="SUPFAM" id="SSF81324">
    <property type="entry name" value="Voltage-gated potassium channels"/>
    <property type="match status" value="1"/>
</dbReference>
<keyword evidence="13" id="KW-1071">Ligand-gated ion channel</keyword>
<dbReference type="Gene3D" id="1.10.287.70">
    <property type="match status" value="1"/>
</dbReference>
<dbReference type="PRINTS" id="PR00177">
    <property type="entry name" value="NMDARECEPTOR"/>
</dbReference>
<dbReference type="Pfam" id="PF10613">
    <property type="entry name" value="Lig_chan-Glu_bd"/>
    <property type="match status" value="1"/>
</dbReference>
<feature type="transmembrane region" description="Helical" evidence="17">
    <location>
        <begin position="654"/>
        <end position="676"/>
    </location>
</feature>
<keyword evidence="22" id="KW-1185">Reference proteome</keyword>
<evidence type="ECO:0000256" key="14">
    <source>
        <dbReference type="ARBA" id="ARBA00023303"/>
    </source>
</evidence>
<comment type="subcellular location">
    <subcellularLocation>
        <location evidence="1">Cell membrane</location>
        <topology evidence="1">Multi-pass membrane protein</topology>
    </subcellularLocation>
    <subcellularLocation>
        <location evidence="15">Postsynaptic cell membrane</location>
    </subcellularLocation>
</comment>
<evidence type="ECO:0000256" key="2">
    <source>
        <dbReference type="ARBA" id="ARBA00008685"/>
    </source>
</evidence>
<accession>A0ABN8L8R7</accession>
<evidence type="ECO:0000313" key="21">
    <source>
        <dbReference type="EMBL" id="CAH2985570.1"/>
    </source>
</evidence>
<keyword evidence="3" id="KW-0813">Transport</keyword>
<keyword evidence="5 17" id="KW-0812">Transmembrane</keyword>
<evidence type="ECO:0000256" key="9">
    <source>
        <dbReference type="ARBA" id="ARBA00023136"/>
    </source>
</evidence>
<dbReference type="InterPro" id="IPR001320">
    <property type="entry name" value="Iontro_rcpt_C"/>
</dbReference>
<feature type="chain" id="PRO_5045751947" description="Glutamate receptor 1-like" evidence="18">
    <location>
        <begin position="25"/>
        <end position="903"/>
    </location>
</feature>
<evidence type="ECO:0000256" key="7">
    <source>
        <dbReference type="ARBA" id="ARBA00023018"/>
    </source>
</evidence>
<dbReference type="CDD" id="cd06380">
    <property type="entry name" value="PBP1_iGluR_AMPA"/>
    <property type="match status" value="1"/>
</dbReference>
<evidence type="ECO:0008006" key="23">
    <source>
        <dbReference type="Google" id="ProtNLM"/>
    </source>
</evidence>
<dbReference type="SUPFAM" id="SSF53850">
    <property type="entry name" value="Periplasmic binding protein-like II"/>
    <property type="match status" value="1"/>
</dbReference>
<evidence type="ECO:0000256" key="16">
    <source>
        <dbReference type="SAM" id="MobiDB-lite"/>
    </source>
</evidence>
<reference evidence="21" key="1">
    <citation type="submission" date="2021-12" db="EMBL/GenBank/DDBJ databases">
        <authorList>
            <person name="King R."/>
        </authorList>
    </citation>
    <scope>NUCLEOTIDE SEQUENCE</scope>
</reference>
<keyword evidence="11" id="KW-0325">Glycoprotein</keyword>
<dbReference type="InterPro" id="IPR001508">
    <property type="entry name" value="Iono_Glu_rcpt_met"/>
</dbReference>
<evidence type="ECO:0000256" key="5">
    <source>
        <dbReference type="ARBA" id="ARBA00022692"/>
    </source>
</evidence>
<evidence type="ECO:0000256" key="12">
    <source>
        <dbReference type="ARBA" id="ARBA00023257"/>
    </source>
</evidence>
<feature type="region of interest" description="Disordered" evidence="16">
    <location>
        <begin position="852"/>
        <end position="873"/>
    </location>
</feature>
<evidence type="ECO:0000259" key="19">
    <source>
        <dbReference type="SMART" id="SM00079"/>
    </source>
</evidence>
<evidence type="ECO:0000256" key="8">
    <source>
        <dbReference type="ARBA" id="ARBA00023065"/>
    </source>
</evidence>
<feature type="transmembrane region" description="Helical" evidence="17">
    <location>
        <begin position="807"/>
        <end position="827"/>
    </location>
</feature>